<name>A0A2K8U8K4_9GAMM</name>
<evidence type="ECO:0000256" key="2">
    <source>
        <dbReference type="ARBA" id="ARBA00022475"/>
    </source>
</evidence>
<dbReference type="OrthoDB" id="9781845at2"/>
<gene>
    <name evidence="7" type="ORF">THSYN_12730</name>
</gene>
<keyword evidence="8" id="KW-1185">Reference proteome</keyword>
<evidence type="ECO:0000256" key="4">
    <source>
        <dbReference type="ARBA" id="ARBA00022989"/>
    </source>
</evidence>
<evidence type="ECO:0000313" key="7">
    <source>
        <dbReference type="EMBL" id="AUB81739.1"/>
    </source>
</evidence>
<keyword evidence="5" id="KW-0472">Membrane</keyword>
<dbReference type="Gene3D" id="3.30.450.20">
    <property type="entry name" value="PAS domain"/>
    <property type="match status" value="1"/>
</dbReference>
<keyword evidence="3" id="KW-0812">Transmembrane</keyword>
<evidence type="ECO:0000256" key="5">
    <source>
        <dbReference type="ARBA" id="ARBA00023136"/>
    </source>
</evidence>
<evidence type="ECO:0000313" key="8">
    <source>
        <dbReference type="Proteomes" id="UP000232638"/>
    </source>
</evidence>
<dbReference type="InterPro" id="IPR033480">
    <property type="entry name" value="sCache_2"/>
</dbReference>
<keyword evidence="2" id="KW-1003">Cell membrane</keyword>
<evidence type="ECO:0000259" key="6">
    <source>
        <dbReference type="SMART" id="SM01049"/>
    </source>
</evidence>
<dbReference type="GO" id="GO:0005886">
    <property type="term" value="C:plasma membrane"/>
    <property type="evidence" value="ECO:0007669"/>
    <property type="project" value="UniProtKB-SubCell"/>
</dbReference>
<proteinExistence type="predicted"/>
<organism evidence="7 8">
    <name type="scientific">Candidatus Thiodictyon syntrophicum</name>
    <dbReference type="NCBI Taxonomy" id="1166950"/>
    <lineage>
        <taxon>Bacteria</taxon>
        <taxon>Pseudomonadati</taxon>
        <taxon>Pseudomonadota</taxon>
        <taxon>Gammaproteobacteria</taxon>
        <taxon>Chromatiales</taxon>
        <taxon>Chromatiaceae</taxon>
        <taxon>Thiodictyon</taxon>
    </lineage>
</organism>
<comment type="subcellular location">
    <subcellularLocation>
        <location evidence="1">Cell membrane</location>
        <topology evidence="1">Multi-pass membrane protein</topology>
    </subcellularLocation>
</comment>
<evidence type="ECO:0000256" key="1">
    <source>
        <dbReference type="ARBA" id="ARBA00004651"/>
    </source>
</evidence>
<feature type="domain" description="Single Cache" evidence="6">
    <location>
        <begin position="41"/>
        <end position="136"/>
    </location>
</feature>
<reference evidence="7 8" key="1">
    <citation type="submission" date="2017-03" db="EMBL/GenBank/DDBJ databases">
        <title>Complete genome sequence of Candidatus 'Thiodictyon syntrophicum' sp. nov. strain Cad16T, a photolithoautotroph purple sulfur bacterium isolated from an alpine meromictic lake.</title>
        <authorList>
            <person name="Luedin S.M."/>
            <person name="Pothier J.F."/>
            <person name="Danza F."/>
            <person name="Storelli N."/>
            <person name="Wittwer M."/>
            <person name="Tonolla M."/>
        </authorList>
    </citation>
    <scope>NUCLEOTIDE SEQUENCE [LARGE SCALE GENOMIC DNA]</scope>
    <source>
        <strain evidence="7 8">Cad16T</strain>
    </source>
</reference>
<protein>
    <recommendedName>
        <fullName evidence="6">Single Cache domain-containing protein</fullName>
    </recommendedName>
</protein>
<keyword evidence="4" id="KW-1133">Transmembrane helix</keyword>
<dbReference type="KEGG" id="tsy:THSYN_12730"/>
<dbReference type="Proteomes" id="UP000232638">
    <property type="component" value="Chromosome"/>
</dbReference>
<evidence type="ECO:0000256" key="3">
    <source>
        <dbReference type="ARBA" id="ARBA00022692"/>
    </source>
</evidence>
<accession>A0A2K8U8K4</accession>
<dbReference type="RefSeq" id="WP_100919496.1">
    <property type="nucleotide sequence ID" value="NZ_CP020370.1"/>
</dbReference>
<dbReference type="EMBL" id="CP020370">
    <property type="protein sequence ID" value="AUB81739.1"/>
    <property type="molecule type" value="Genomic_DNA"/>
</dbReference>
<dbReference type="Pfam" id="PF17200">
    <property type="entry name" value="sCache_2"/>
    <property type="match status" value="1"/>
</dbReference>
<dbReference type="SMART" id="SM01049">
    <property type="entry name" value="Cache_2"/>
    <property type="match status" value="1"/>
</dbReference>
<dbReference type="AlphaFoldDB" id="A0A2K8U8K4"/>
<sequence>MSLKRRILLLTILPLLLMAGVIGLAWWKSAEMAQTQSRLFRERLVEAWQDELRRLLDLAGSTIAPILTQAALHPEKDPASAQAEVKRILTDLHFGADGYFFLYDAIGVCLAHRLKPDLVGKTLLDHRDGRGCYLVRELLAVAAHGGGRIYEDQDTLGCYVLAALQPGDPGGGFLRYR</sequence>